<evidence type="ECO:0000313" key="2">
    <source>
        <dbReference type="Proteomes" id="UP000076152"/>
    </source>
</evidence>
<reference evidence="1 2" key="1">
    <citation type="submission" date="2016-04" db="EMBL/GenBank/DDBJ databases">
        <title>Complete genome sequencing of OXA-72 bearing Acinetobacter pittii strain IEC338SC.</title>
        <authorList>
            <person name="Brasiliense D.M."/>
            <person name="Lima K.V."/>
            <person name="Souza C.O."/>
            <person name="Dutra L.G."/>
            <person name="Mamizuka E.M."/>
            <person name="Perez-Chaparro P.J."/>
            <person name="McCulloch J.A."/>
        </authorList>
    </citation>
    <scope>NUCLEOTIDE SEQUENCE [LARGE SCALE GENOMIC DNA]</scope>
    <source>
        <strain evidence="1 2">IEC338SC</strain>
    </source>
</reference>
<sequence>MNTQFKPHPDGIKSFIGLDRLTGLYSVRIGWTVYAANANGSVLYTVKGEVKTPLNVEEFKAKRPKVYASLMNEISFQRKKALAVALQLSNIPSYDRKAYKNKRGFTGSR</sequence>
<dbReference type="EMBL" id="CP015145">
    <property type="protein sequence ID" value="AMX19820.1"/>
    <property type="molecule type" value="Genomic_DNA"/>
</dbReference>
<proteinExistence type="predicted"/>
<dbReference type="RefSeq" id="WP_063099078.1">
    <property type="nucleotide sequence ID" value="NZ_CP015145.1"/>
</dbReference>
<gene>
    <name evidence="1" type="ORF">IEC338SC_2694</name>
</gene>
<dbReference type="Proteomes" id="UP000076152">
    <property type="component" value="Chromosome"/>
</dbReference>
<dbReference type="AlphaFoldDB" id="A0AB33BHH4"/>
<organism evidence="1 2">
    <name type="scientific">Acinetobacter pittii</name>
    <name type="common">Acinetobacter genomosp. 3</name>
    <dbReference type="NCBI Taxonomy" id="48296"/>
    <lineage>
        <taxon>Bacteria</taxon>
        <taxon>Pseudomonadati</taxon>
        <taxon>Pseudomonadota</taxon>
        <taxon>Gammaproteobacteria</taxon>
        <taxon>Moraxellales</taxon>
        <taxon>Moraxellaceae</taxon>
        <taxon>Acinetobacter</taxon>
        <taxon>Acinetobacter calcoaceticus/baumannii complex</taxon>
    </lineage>
</organism>
<name>A0AB33BHH4_ACIPI</name>
<protein>
    <recommendedName>
        <fullName evidence="3">Transposase</fullName>
    </recommendedName>
</protein>
<evidence type="ECO:0008006" key="3">
    <source>
        <dbReference type="Google" id="ProtNLM"/>
    </source>
</evidence>
<evidence type="ECO:0000313" key="1">
    <source>
        <dbReference type="EMBL" id="AMX19820.1"/>
    </source>
</evidence>
<accession>A0AB33BHH4</accession>